<evidence type="ECO:0000313" key="3">
    <source>
        <dbReference type="Proteomes" id="UP000662314"/>
    </source>
</evidence>
<evidence type="ECO:0000256" key="1">
    <source>
        <dbReference type="SAM" id="Phobius"/>
    </source>
</evidence>
<gene>
    <name evidence="2" type="ORF">I8752_02955</name>
</gene>
<protein>
    <submittedName>
        <fullName evidence="2">Uncharacterized protein</fullName>
    </submittedName>
</protein>
<accession>A0A8J7I3Y5</accession>
<evidence type="ECO:0000313" key="2">
    <source>
        <dbReference type="EMBL" id="MBH8572007.1"/>
    </source>
</evidence>
<sequence>MNKTLLTIVMFAFLLLFLISPFASLTGLMLVMLIAGFFVLIGNVLQAIIGGKVNSNSVLYRRD</sequence>
<keyword evidence="1" id="KW-0812">Transmembrane</keyword>
<feature type="transmembrane region" description="Helical" evidence="1">
    <location>
        <begin position="33"/>
        <end position="53"/>
    </location>
</feature>
<keyword evidence="1" id="KW-0472">Membrane</keyword>
<organism evidence="2 3">
    <name type="scientific">Dendronalium phyllosphericum CENA369</name>
    <dbReference type="NCBI Taxonomy" id="1725256"/>
    <lineage>
        <taxon>Bacteria</taxon>
        <taxon>Bacillati</taxon>
        <taxon>Cyanobacteriota</taxon>
        <taxon>Cyanophyceae</taxon>
        <taxon>Nostocales</taxon>
        <taxon>Nostocaceae</taxon>
        <taxon>Dendronalium</taxon>
        <taxon>Dendronalium phyllosphericum</taxon>
    </lineage>
</organism>
<name>A0A8J7I3Y5_9NOST</name>
<dbReference type="EMBL" id="JAECZA010000006">
    <property type="protein sequence ID" value="MBH8572007.1"/>
    <property type="molecule type" value="Genomic_DNA"/>
</dbReference>
<dbReference type="Proteomes" id="UP000662314">
    <property type="component" value="Unassembled WGS sequence"/>
</dbReference>
<dbReference type="RefSeq" id="WP_214430839.1">
    <property type="nucleotide sequence ID" value="NZ_JAECZA010000006.1"/>
</dbReference>
<comment type="caution">
    <text evidence="2">The sequence shown here is derived from an EMBL/GenBank/DDBJ whole genome shotgun (WGS) entry which is preliminary data.</text>
</comment>
<dbReference type="AlphaFoldDB" id="A0A8J7I3Y5"/>
<keyword evidence="1" id="KW-1133">Transmembrane helix</keyword>
<proteinExistence type="predicted"/>
<keyword evidence="3" id="KW-1185">Reference proteome</keyword>
<reference evidence="2 3" key="1">
    <citation type="journal article" date="2021" name="Int. J. Syst. Evol. Microbiol.">
        <title>Amazonocrinis nigriterrae gen. nov., sp. nov., Atlanticothrix silvestris gen. nov., sp. nov. and Dendronalium phyllosphericum gen. nov., sp. nov., nostocacean cyanobacteria from Brazilian environments.</title>
        <authorList>
            <person name="Alvarenga D.O."/>
            <person name="Andreote A.P.D."/>
            <person name="Branco L.H.Z."/>
            <person name="Delbaje E."/>
            <person name="Cruz R.B."/>
            <person name="Varani A.M."/>
            <person name="Fiore M.F."/>
        </authorList>
    </citation>
    <scope>NUCLEOTIDE SEQUENCE [LARGE SCALE GENOMIC DNA]</scope>
    <source>
        <strain evidence="2 3">CENA369</strain>
    </source>
</reference>